<organism evidence="2 3">
    <name type="scientific">Bacteroides nordii</name>
    <dbReference type="NCBI Taxonomy" id="291645"/>
    <lineage>
        <taxon>Bacteria</taxon>
        <taxon>Pseudomonadati</taxon>
        <taxon>Bacteroidota</taxon>
        <taxon>Bacteroidia</taxon>
        <taxon>Bacteroidales</taxon>
        <taxon>Bacteroidaceae</taxon>
        <taxon>Bacteroides</taxon>
    </lineage>
</organism>
<keyword evidence="1" id="KW-1133">Transmembrane helix</keyword>
<feature type="transmembrane region" description="Helical" evidence="1">
    <location>
        <begin position="39"/>
        <end position="59"/>
    </location>
</feature>
<accession>A0A413VW32</accession>
<keyword evidence="1" id="KW-0472">Membrane</keyword>
<dbReference type="AlphaFoldDB" id="A0A413VW32"/>
<dbReference type="InterPro" id="IPR032129">
    <property type="entry name" value="DUF5056"/>
</dbReference>
<dbReference type="Pfam" id="PF16479">
    <property type="entry name" value="DUF5056"/>
    <property type="match status" value="1"/>
</dbReference>
<evidence type="ECO:0000313" key="2">
    <source>
        <dbReference type="EMBL" id="RHB37748.1"/>
    </source>
</evidence>
<keyword evidence="1" id="KW-0812">Transmembrane</keyword>
<dbReference type="Proteomes" id="UP000284379">
    <property type="component" value="Unassembled WGS sequence"/>
</dbReference>
<sequence>MMETDDKLIREFFAKQKQEIPDNGFSRRVMHHLPYRTGLLVKIWSVFITLVAVVLFFAYDGLQAVAGTARDIFVSMVQSGAATGIDLKSLIIATAVLMFLGVRKAWSMA</sequence>
<reference evidence="2 3" key="1">
    <citation type="submission" date="2018-08" db="EMBL/GenBank/DDBJ databases">
        <title>A genome reference for cultivated species of the human gut microbiota.</title>
        <authorList>
            <person name="Zou Y."/>
            <person name="Xue W."/>
            <person name="Luo G."/>
        </authorList>
    </citation>
    <scope>NUCLEOTIDE SEQUENCE [LARGE SCALE GENOMIC DNA]</scope>
    <source>
        <strain evidence="2 3">AM40-30BH</strain>
    </source>
</reference>
<feature type="transmembrane region" description="Helical" evidence="1">
    <location>
        <begin position="79"/>
        <end position="102"/>
    </location>
</feature>
<dbReference type="RefSeq" id="WP_122200906.1">
    <property type="nucleotide sequence ID" value="NZ_CABJFV010000002.1"/>
</dbReference>
<gene>
    <name evidence="2" type="ORF">DW888_04060</name>
</gene>
<dbReference type="EMBL" id="QSGO01000002">
    <property type="protein sequence ID" value="RHB37748.1"/>
    <property type="molecule type" value="Genomic_DNA"/>
</dbReference>
<evidence type="ECO:0000313" key="3">
    <source>
        <dbReference type="Proteomes" id="UP000284379"/>
    </source>
</evidence>
<name>A0A413VW32_9BACE</name>
<proteinExistence type="predicted"/>
<comment type="caution">
    <text evidence="2">The sequence shown here is derived from an EMBL/GenBank/DDBJ whole genome shotgun (WGS) entry which is preliminary data.</text>
</comment>
<protein>
    <submittedName>
        <fullName evidence="2">DUF5056 domain-containing protein</fullName>
    </submittedName>
</protein>
<evidence type="ECO:0000256" key="1">
    <source>
        <dbReference type="SAM" id="Phobius"/>
    </source>
</evidence>